<reference evidence="4" key="1">
    <citation type="journal article" date="2022" name="bioRxiv">
        <title>Sequencing and chromosome-scale assembly of the giantPleurodeles waltlgenome.</title>
        <authorList>
            <person name="Brown T."/>
            <person name="Elewa A."/>
            <person name="Iarovenko S."/>
            <person name="Subramanian E."/>
            <person name="Araus A.J."/>
            <person name="Petzold A."/>
            <person name="Susuki M."/>
            <person name="Suzuki K.-i.T."/>
            <person name="Hayashi T."/>
            <person name="Toyoda A."/>
            <person name="Oliveira C."/>
            <person name="Osipova E."/>
            <person name="Leigh N.D."/>
            <person name="Simon A."/>
            <person name="Yun M.H."/>
        </authorList>
    </citation>
    <scope>NUCLEOTIDE SEQUENCE</scope>
    <source>
        <strain evidence="4">20211129_DDA</strain>
        <tissue evidence="4">Liver</tissue>
    </source>
</reference>
<feature type="repeat" description="WD" evidence="3">
    <location>
        <begin position="73"/>
        <end position="111"/>
    </location>
</feature>
<dbReference type="Gene3D" id="2.130.10.10">
    <property type="entry name" value="YVTN repeat-like/Quinoprotein amine dehydrogenase"/>
    <property type="match status" value="1"/>
</dbReference>
<dbReference type="PANTHER" id="PTHR44324">
    <property type="entry name" value="WD40 REPEAT DOMAIN 95"/>
    <property type="match status" value="1"/>
</dbReference>
<proteinExistence type="predicted"/>
<evidence type="ECO:0000313" key="4">
    <source>
        <dbReference type="EMBL" id="KAJ1123019.1"/>
    </source>
</evidence>
<comment type="caution">
    <text evidence="4">The sequence shown here is derived from an EMBL/GenBank/DDBJ whole genome shotgun (WGS) entry which is preliminary data.</text>
</comment>
<accession>A0AAV7P836</accession>
<dbReference type="EMBL" id="JANPWB010000011">
    <property type="protein sequence ID" value="KAJ1123019.1"/>
    <property type="molecule type" value="Genomic_DNA"/>
</dbReference>
<dbReference type="SUPFAM" id="SSF50978">
    <property type="entry name" value="WD40 repeat-like"/>
    <property type="match status" value="1"/>
</dbReference>
<organism evidence="4 5">
    <name type="scientific">Pleurodeles waltl</name>
    <name type="common">Iberian ribbed newt</name>
    <dbReference type="NCBI Taxonomy" id="8319"/>
    <lineage>
        <taxon>Eukaryota</taxon>
        <taxon>Metazoa</taxon>
        <taxon>Chordata</taxon>
        <taxon>Craniata</taxon>
        <taxon>Vertebrata</taxon>
        <taxon>Euteleostomi</taxon>
        <taxon>Amphibia</taxon>
        <taxon>Batrachia</taxon>
        <taxon>Caudata</taxon>
        <taxon>Salamandroidea</taxon>
        <taxon>Salamandridae</taxon>
        <taxon>Pleurodelinae</taxon>
        <taxon>Pleurodeles</taxon>
    </lineage>
</organism>
<feature type="non-terminal residue" evidence="4">
    <location>
        <position position="1"/>
    </location>
</feature>
<evidence type="ECO:0000313" key="5">
    <source>
        <dbReference type="Proteomes" id="UP001066276"/>
    </source>
</evidence>
<protein>
    <recommendedName>
        <fullName evidence="1">WD repeat-containing protein on Y chromosome</fullName>
    </recommendedName>
</protein>
<sequence length="111" mass="12762">IWDIENYCRHNEEGIEVKGNDGKASPAEGLYLRFSIPHYCRPIMQKHMSLESETEVLDGLIITLHPPDLLSSWRGHLKSISHVEYVDKHKLIVTASYDCNVRLWRLSGSCL</sequence>
<gene>
    <name evidence="4" type="ORF">NDU88_001492</name>
</gene>
<keyword evidence="2" id="KW-0677">Repeat</keyword>
<dbReference type="AlphaFoldDB" id="A0AAV7P836"/>
<keyword evidence="5" id="KW-1185">Reference proteome</keyword>
<dbReference type="PROSITE" id="PS50082">
    <property type="entry name" value="WD_REPEATS_2"/>
    <property type="match status" value="1"/>
</dbReference>
<feature type="non-terminal residue" evidence="4">
    <location>
        <position position="111"/>
    </location>
</feature>
<dbReference type="SMART" id="SM00320">
    <property type="entry name" value="WD40"/>
    <property type="match status" value="1"/>
</dbReference>
<evidence type="ECO:0000256" key="1">
    <source>
        <dbReference type="ARBA" id="ARBA00014901"/>
    </source>
</evidence>
<evidence type="ECO:0000256" key="3">
    <source>
        <dbReference type="PROSITE-ProRule" id="PRU00221"/>
    </source>
</evidence>
<dbReference type="InterPro" id="IPR036322">
    <property type="entry name" value="WD40_repeat_dom_sf"/>
</dbReference>
<dbReference type="Pfam" id="PF00400">
    <property type="entry name" value="WD40"/>
    <property type="match status" value="1"/>
</dbReference>
<dbReference type="InterPro" id="IPR001680">
    <property type="entry name" value="WD40_rpt"/>
</dbReference>
<dbReference type="InterPro" id="IPR051242">
    <property type="entry name" value="WD-EF-hand_domain"/>
</dbReference>
<name>A0AAV7P836_PLEWA</name>
<dbReference type="InterPro" id="IPR015943">
    <property type="entry name" value="WD40/YVTN_repeat-like_dom_sf"/>
</dbReference>
<dbReference type="Proteomes" id="UP001066276">
    <property type="component" value="Chromosome 7"/>
</dbReference>
<dbReference type="PROSITE" id="PS50294">
    <property type="entry name" value="WD_REPEATS_REGION"/>
    <property type="match status" value="1"/>
</dbReference>
<evidence type="ECO:0000256" key="2">
    <source>
        <dbReference type="ARBA" id="ARBA00022737"/>
    </source>
</evidence>
<keyword evidence="3" id="KW-0853">WD repeat</keyword>
<dbReference type="PANTHER" id="PTHR44324:SF6">
    <property type="entry name" value="EF-HAND CALCIUM BINDING DOMAIN 8"/>
    <property type="match status" value="1"/>
</dbReference>